<accession>A0A383CEL9</accession>
<keyword evidence="4" id="KW-0520">NAD</keyword>
<dbReference type="InterPro" id="IPR036291">
    <property type="entry name" value="NAD(P)-bd_dom_sf"/>
</dbReference>
<feature type="non-terminal residue" evidence="7">
    <location>
        <position position="236"/>
    </location>
</feature>
<dbReference type="AlphaFoldDB" id="A0A383CEL9"/>
<dbReference type="Gene3D" id="3.90.180.10">
    <property type="entry name" value="Medium-chain alcohol dehydrogenases, catalytic domain"/>
    <property type="match status" value="1"/>
</dbReference>
<dbReference type="Pfam" id="PF08240">
    <property type="entry name" value="ADH_N"/>
    <property type="match status" value="1"/>
</dbReference>
<evidence type="ECO:0000256" key="3">
    <source>
        <dbReference type="ARBA" id="ARBA00023002"/>
    </source>
</evidence>
<dbReference type="InterPro" id="IPR013154">
    <property type="entry name" value="ADH-like_N"/>
</dbReference>
<keyword evidence="1" id="KW-0479">Metal-binding</keyword>
<dbReference type="InterPro" id="IPR002328">
    <property type="entry name" value="ADH_Zn_CS"/>
</dbReference>
<feature type="domain" description="Alcohol dehydrogenase-like C-terminal" evidence="5">
    <location>
        <begin position="188"/>
        <end position="233"/>
    </location>
</feature>
<dbReference type="GO" id="GO:0046294">
    <property type="term" value="P:formaldehyde catabolic process"/>
    <property type="evidence" value="ECO:0007669"/>
    <property type="project" value="TreeGrafter"/>
</dbReference>
<feature type="domain" description="Alcohol dehydrogenase-like N-terminal" evidence="6">
    <location>
        <begin position="25"/>
        <end position="147"/>
    </location>
</feature>
<dbReference type="SUPFAM" id="SSF51735">
    <property type="entry name" value="NAD(P)-binding Rossmann-fold domains"/>
    <property type="match status" value="1"/>
</dbReference>
<gene>
    <name evidence="7" type="ORF">METZ01_LOCUS483661</name>
</gene>
<dbReference type="InterPro" id="IPR013149">
    <property type="entry name" value="ADH-like_C"/>
</dbReference>
<dbReference type="EMBL" id="UINC01208323">
    <property type="protein sequence ID" value="SVE30807.1"/>
    <property type="molecule type" value="Genomic_DNA"/>
</dbReference>
<evidence type="ECO:0000259" key="6">
    <source>
        <dbReference type="Pfam" id="PF08240"/>
    </source>
</evidence>
<dbReference type="Gene3D" id="3.40.50.720">
    <property type="entry name" value="NAD(P)-binding Rossmann-like Domain"/>
    <property type="match status" value="1"/>
</dbReference>
<proteinExistence type="predicted"/>
<sequence>MKAAVLYDINTPLKIERMVLPNIENDQVRIRLVASGVCHSDWHVIKGEWPFIPIPIILGHEGAGIVEEIGSAVNNVKVGDHVVLSWKRNCGLCEMCQVGYPNLCDVPADQRGHPYFLENGRQMDKFNGLGTFSTETIVPQDVVIPIDKEIPLPQAALVGCGVITGVGAVLNTANVQPGKSVAVFGCGGVGLNVIQGAMIAGAEPIIAIDILDNKLELSKQFGATHTVNSSQVDPVM</sequence>
<evidence type="ECO:0000256" key="1">
    <source>
        <dbReference type="ARBA" id="ARBA00022723"/>
    </source>
</evidence>
<reference evidence="7" key="1">
    <citation type="submission" date="2018-05" db="EMBL/GenBank/DDBJ databases">
        <authorList>
            <person name="Lanie J.A."/>
            <person name="Ng W.-L."/>
            <person name="Kazmierczak K.M."/>
            <person name="Andrzejewski T.M."/>
            <person name="Davidsen T.M."/>
            <person name="Wayne K.J."/>
            <person name="Tettelin H."/>
            <person name="Glass J.I."/>
            <person name="Rusch D."/>
            <person name="Podicherti R."/>
            <person name="Tsui H.-C.T."/>
            <person name="Winkler M.E."/>
        </authorList>
    </citation>
    <scope>NUCLEOTIDE SEQUENCE</scope>
</reference>
<dbReference type="SUPFAM" id="SSF50129">
    <property type="entry name" value="GroES-like"/>
    <property type="match status" value="1"/>
</dbReference>
<keyword evidence="2" id="KW-0862">Zinc</keyword>
<dbReference type="PROSITE" id="PS00059">
    <property type="entry name" value="ADH_ZINC"/>
    <property type="match status" value="1"/>
</dbReference>
<name>A0A383CEL9_9ZZZZ</name>
<dbReference type="PANTHER" id="PTHR43880:SF12">
    <property type="entry name" value="ALCOHOL DEHYDROGENASE CLASS-3"/>
    <property type="match status" value="1"/>
</dbReference>
<evidence type="ECO:0000313" key="7">
    <source>
        <dbReference type="EMBL" id="SVE30807.1"/>
    </source>
</evidence>
<protein>
    <submittedName>
        <fullName evidence="7">Uncharacterized protein</fullName>
    </submittedName>
</protein>
<keyword evidence="3" id="KW-0560">Oxidoreductase</keyword>
<dbReference type="GO" id="GO:0005829">
    <property type="term" value="C:cytosol"/>
    <property type="evidence" value="ECO:0007669"/>
    <property type="project" value="TreeGrafter"/>
</dbReference>
<dbReference type="GO" id="GO:0008270">
    <property type="term" value="F:zinc ion binding"/>
    <property type="evidence" value="ECO:0007669"/>
    <property type="project" value="InterPro"/>
</dbReference>
<organism evidence="7">
    <name type="scientific">marine metagenome</name>
    <dbReference type="NCBI Taxonomy" id="408172"/>
    <lineage>
        <taxon>unclassified sequences</taxon>
        <taxon>metagenomes</taxon>
        <taxon>ecological metagenomes</taxon>
    </lineage>
</organism>
<dbReference type="PANTHER" id="PTHR43880">
    <property type="entry name" value="ALCOHOL DEHYDROGENASE"/>
    <property type="match status" value="1"/>
</dbReference>
<dbReference type="Pfam" id="PF00107">
    <property type="entry name" value="ADH_zinc_N"/>
    <property type="match status" value="1"/>
</dbReference>
<dbReference type="GO" id="GO:0051903">
    <property type="term" value="F:S-(hydroxymethyl)glutathione dehydrogenase [NAD(P)+] activity"/>
    <property type="evidence" value="ECO:0007669"/>
    <property type="project" value="TreeGrafter"/>
</dbReference>
<evidence type="ECO:0000256" key="2">
    <source>
        <dbReference type="ARBA" id="ARBA00022833"/>
    </source>
</evidence>
<dbReference type="InterPro" id="IPR011032">
    <property type="entry name" value="GroES-like_sf"/>
</dbReference>
<evidence type="ECO:0000256" key="4">
    <source>
        <dbReference type="ARBA" id="ARBA00023027"/>
    </source>
</evidence>
<evidence type="ECO:0000259" key="5">
    <source>
        <dbReference type="Pfam" id="PF00107"/>
    </source>
</evidence>